<dbReference type="PANTHER" id="PTHR43818">
    <property type="entry name" value="BCDNA.GH03377"/>
    <property type="match status" value="1"/>
</dbReference>
<dbReference type="InterPro" id="IPR000683">
    <property type="entry name" value="Gfo/Idh/MocA-like_OxRdtase_N"/>
</dbReference>
<dbReference type="EC" id="1.1.1.18" evidence="3"/>
<dbReference type="RefSeq" id="WP_197525677.1">
    <property type="nucleotide sequence ID" value="NZ_SJPQ01000002.1"/>
</dbReference>
<feature type="domain" description="Gfo/Idh/MocA-like oxidoreductase bacterial type C-terminal" evidence="2">
    <location>
        <begin position="195"/>
        <end position="277"/>
    </location>
</feature>
<sequence length="483" mass="52448">MSIDRRDFLSATAAAAALTALGPVARAATAPSDVRMAVIGFKGRGKSHIEWFNKNLVALCDVDQDVLAKANSKFGKDYGRELDTETDYRRLLERDDIDAVSIATPNHTHSLIAIAAIEAGKDVYVEKPVSHNIWEGRQLVAAARKHNRIVQCGTQSRSSKCLQEAVAYVQSGALGKIQYALGTCYKARPSIGKRDTPLPIPGTVDYDLWCGPADKVDLYRTKLHYDWHWDTNTGNGDMGNQGIHQMDIARWFLGEKQLAPRAISVGGRLGYDDAGNTPNSQTVLFDYKAAPLLFETRGLPVSKAGQKQWGRSMGKFRGSQIGVIVQCEDGYVFAGNSYSSATAYDNRGEQIKHWTGSGDPAGNFLAGVEARDPSILNAEIQEGHLSSALCHQGMISHQVGEKARTEEIAERFAANPLMSASVDRLFGHLRANGIDIDSGDGALTLGADLELDTATETFTNNDAAAELSKRIGRDSFQIPDYGV</sequence>
<reference evidence="3 4" key="1">
    <citation type="submission" date="2019-02" db="EMBL/GenBank/DDBJ databases">
        <title>Deep-cultivation of Planctomycetes and their phenomic and genomic characterization uncovers novel biology.</title>
        <authorList>
            <person name="Wiegand S."/>
            <person name="Jogler M."/>
            <person name="Boedeker C."/>
            <person name="Pinto D."/>
            <person name="Vollmers J."/>
            <person name="Rivas-Marin E."/>
            <person name="Kohn T."/>
            <person name="Peeters S.H."/>
            <person name="Heuer A."/>
            <person name="Rast P."/>
            <person name="Oberbeckmann S."/>
            <person name="Bunk B."/>
            <person name="Jeske O."/>
            <person name="Meyerdierks A."/>
            <person name="Storesund J.E."/>
            <person name="Kallscheuer N."/>
            <person name="Luecker S."/>
            <person name="Lage O.M."/>
            <person name="Pohl T."/>
            <person name="Merkel B.J."/>
            <person name="Hornburger P."/>
            <person name="Mueller R.-W."/>
            <person name="Bruemmer F."/>
            <person name="Labrenz M."/>
            <person name="Spormann A.M."/>
            <person name="Op Den Camp H."/>
            <person name="Overmann J."/>
            <person name="Amann R."/>
            <person name="Jetten M.S.M."/>
            <person name="Mascher T."/>
            <person name="Medema M.H."/>
            <person name="Devos D.P."/>
            <person name="Kaster A.-K."/>
            <person name="Ovreas L."/>
            <person name="Rohde M."/>
            <person name="Galperin M.Y."/>
            <person name="Jogler C."/>
        </authorList>
    </citation>
    <scope>NUCLEOTIDE SEQUENCE [LARGE SCALE GENOMIC DNA]</scope>
    <source>
        <strain evidence="3 4">Mal64</strain>
    </source>
</reference>
<dbReference type="Pfam" id="PF19051">
    <property type="entry name" value="GFO_IDH_MocA_C2"/>
    <property type="match status" value="1"/>
</dbReference>
<dbReference type="PROSITE" id="PS51318">
    <property type="entry name" value="TAT"/>
    <property type="match status" value="1"/>
</dbReference>
<evidence type="ECO:0000313" key="4">
    <source>
        <dbReference type="Proteomes" id="UP000315440"/>
    </source>
</evidence>
<organism evidence="3 4">
    <name type="scientific">Pseudobythopirellula maris</name>
    <dbReference type="NCBI Taxonomy" id="2527991"/>
    <lineage>
        <taxon>Bacteria</taxon>
        <taxon>Pseudomonadati</taxon>
        <taxon>Planctomycetota</taxon>
        <taxon>Planctomycetia</taxon>
        <taxon>Pirellulales</taxon>
        <taxon>Lacipirellulaceae</taxon>
        <taxon>Pseudobythopirellula</taxon>
    </lineage>
</organism>
<evidence type="ECO:0000313" key="3">
    <source>
        <dbReference type="EMBL" id="TWT88796.1"/>
    </source>
</evidence>
<dbReference type="Proteomes" id="UP000315440">
    <property type="component" value="Unassembled WGS sequence"/>
</dbReference>
<dbReference type="SUPFAM" id="SSF55347">
    <property type="entry name" value="Glyceraldehyde-3-phosphate dehydrogenase-like, C-terminal domain"/>
    <property type="match status" value="1"/>
</dbReference>
<dbReference type="Pfam" id="PF01408">
    <property type="entry name" value="GFO_IDH_MocA"/>
    <property type="match status" value="1"/>
</dbReference>
<protein>
    <submittedName>
        <fullName evidence="3">Inositol 2-dehydrogenase</fullName>
        <ecNumber evidence="3">1.1.1.18</ecNumber>
    </submittedName>
</protein>
<dbReference type="SUPFAM" id="SSF51735">
    <property type="entry name" value="NAD(P)-binding Rossmann-fold domains"/>
    <property type="match status" value="1"/>
</dbReference>
<dbReference type="GO" id="GO:0050112">
    <property type="term" value="F:inositol 2-dehydrogenase (NAD+) activity"/>
    <property type="evidence" value="ECO:0007669"/>
    <property type="project" value="UniProtKB-EC"/>
</dbReference>
<dbReference type="AlphaFoldDB" id="A0A5C5ZNT7"/>
<keyword evidence="3" id="KW-0560">Oxidoreductase</keyword>
<dbReference type="Gene3D" id="3.30.360.10">
    <property type="entry name" value="Dihydrodipicolinate Reductase, domain 2"/>
    <property type="match status" value="1"/>
</dbReference>
<accession>A0A5C5ZNT7</accession>
<dbReference type="Gene3D" id="3.40.50.720">
    <property type="entry name" value="NAD(P)-binding Rossmann-like Domain"/>
    <property type="match status" value="1"/>
</dbReference>
<dbReference type="GO" id="GO:0000166">
    <property type="term" value="F:nucleotide binding"/>
    <property type="evidence" value="ECO:0007669"/>
    <property type="project" value="InterPro"/>
</dbReference>
<dbReference type="InterPro" id="IPR050463">
    <property type="entry name" value="Gfo/Idh/MocA_oxidrdct_glycsds"/>
</dbReference>
<dbReference type="InterPro" id="IPR043906">
    <property type="entry name" value="Gfo/Idh/MocA_OxRdtase_bact_C"/>
</dbReference>
<comment type="caution">
    <text evidence="3">The sequence shown here is derived from an EMBL/GenBank/DDBJ whole genome shotgun (WGS) entry which is preliminary data.</text>
</comment>
<proteinExistence type="predicted"/>
<name>A0A5C5ZNT7_9BACT</name>
<evidence type="ECO:0000259" key="1">
    <source>
        <dbReference type="Pfam" id="PF01408"/>
    </source>
</evidence>
<gene>
    <name evidence="3" type="primary">iolG_2</name>
    <name evidence="3" type="ORF">Mal64_22840</name>
</gene>
<feature type="domain" description="Gfo/Idh/MocA-like oxidoreductase N-terminal" evidence="1">
    <location>
        <begin position="34"/>
        <end position="153"/>
    </location>
</feature>
<dbReference type="InterPro" id="IPR036291">
    <property type="entry name" value="NAD(P)-bd_dom_sf"/>
</dbReference>
<keyword evidence="4" id="KW-1185">Reference proteome</keyword>
<evidence type="ECO:0000259" key="2">
    <source>
        <dbReference type="Pfam" id="PF19051"/>
    </source>
</evidence>
<dbReference type="EMBL" id="SJPQ01000002">
    <property type="protein sequence ID" value="TWT88796.1"/>
    <property type="molecule type" value="Genomic_DNA"/>
</dbReference>
<dbReference type="PANTHER" id="PTHR43818:SF5">
    <property type="entry name" value="OXIDOREDUCTASE FAMILY PROTEIN"/>
    <property type="match status" value="1"/>
</dbReference>
<dbReference type="InterPro" id="IPR006311">
    <property type="entry name" value="TAT_signal"/>
</dbReference>